<dbReference type="Proteomes" id="UP000609879">
    <property type="component" value="Unassembled WGS sequence"/>
</dbReference>
<sequence length="210" mass="21059">MIIGSVAVAALAVPLAADRVAESVAEHRIAARLTCAAGLSGTPKVELGGFPAITQLASGRITSLRIEAVIPYSKVSGTAGSAATGAGSGTNIRIVGGDDAGRLVAETSLSVRGLQLDATVYATLALSGSRLTITPAEVELSGLGLRVPASRLPANASKARTVDLPALPSGLAYREISAAQDGLKVVAEGRDLDLRDAGKTTKSKTCGGTE</sequence>
<gene>
    <name evidence="1" type="ORF">Ade02nite_48020</name>
</gene>
<dbReference type="Pfam" id="PF11209">
    <property type="entry name" value="LmeA"/>
    <property type="match status" value="1"/>
</dbReference>
<protein>
    <recommendedName>
        <fullName evidence="3">DUF2993 domain-containing protein</fullName>
    </recommendedName>
</protein>
<proteinExistence type="predicted"/>
<organism evidence="1 2">
    <name type="scientific">Paractinoplanes deccanensis</name>
    <dbReference type="NCBI Taxonomy" id="113561"/>
    <lineage>
        <taxon>Bacteria</taxon>
        <taxon>Bacillati</taxon>
        <taxon>Actinomycetota</taxon>
        <taxon>Actinomycetes</taxon>
        <taxon>Micromonosporales</taxon>
        <taxon>Micromonosporaceae</taxon>
        <taxon>Paractinoplanes</taxon>
    </lineage>
</organism>
<dbReference type="EMBL" id="BOMI01000093">
    <property type="protein sequence ID" value="GID76161.1"/>
    <property type="molecule type" value="Genomic_DNA"/>
</dbReference>
<accession>A0ABQ3Y839</accession>
<comment type="caution">
    <text evidence="1">The sequence shown here is derived from an EMBL/GenBank/DDBJ whole genome shotgun (WGS) entry which is preliminary data.</text>
</comment>
<name>A0ABQ3Y839_9ACTN</name>
<evidence type="ECO:0008006" key="3">
    <source>
        <dbReference type="Google" id="ProtNLM"/>
    </source>
</evidence>
<evidence type="ECO:0000313" key="1">
    <source>
        <dbReference type="EMBL" id="GID76161.1"/>
    </source>
</evidence>
<evidence type="ECO:0000313" key="2">
    <source>
        <dbReference type="Proteomes" id="UP000609879"/>
    </source>
</evidence>
<keyword evidence="2" id="KW-1185">Reference proteome</keyword>
<reference evidence="1 2" key="1">
    <citation type="submission" date="2021-01" db="EMBL/GenBank/DDBJ databases">
        <title>Whole genome shotgun sequence of Actinoplanes deccanensis NBRC 13994.</title>
        <authorList>
            <person name="Komaki H."/>
            <person name="Tamura T."/>
        </authorList>
    </citation>
    <scope>NUCLEOTIDE SEQUENCE [LARGE SCALE GENOMIC DNA]</scope>
    <source>
        <strain evidence="1 2">NBRC 13994</strain>
    </source>
</reference>
<dbReference type="InterPro" id="IPR021373">
    <property type="entry name" value="DUF2993"/>
</dbReference>